<dbReference type="eggNOG" id="KOG0048">
    <property type="taxonomic scope" value="Eukaryota"/>
</dbReference>
<dbReference type="GO" id="GO:0000981">
    <property type="term" value="F:DNA-binding transcription factor activity, RNA polymerase II-specific"/>
    <property type="evidence" value="ECO:0000318"/>
    <property type="project" value="GO_Central"/>
</dbReference>
<dbReference type="Proteomes" id="UP000001542">
    <property type="component" value="Unassembled WGS sequence"/>
</dbReference>
<feature type="domain" description="Myb-like" evidence="1">
    <location>
        <begin position="106"/>
        <end position="156"/>
    </location>
</feature>
<dbReference type="GO" id="GO:0006355">
    <property type="term" value="P:regulation of DNA-templated transcription"/>
    <property type="evidence" value="ECO:0000318"/>
    <property type="project" value="GO_Central"/>
</dbReference>
<proteinExistence type="predicted"/>
<feature type="domain" description="Myb-like" evidence="1">
    <location>
        <begin position="54"/>
        <end position="105"/>
    </location>
</feature>
<dbReference type="InterPro" id="IPR009057">
    <property type="entry name" value="Homeodomain-like_sf"/>
</dbReference>
<feature type="domain" description="HTH myb-type" evidence="2">
    <location>
        <begin position="56"/>
        <end position="109"/>
    </location>
</feature>
<reference evidence="4" key="1">
    <citation type="submission" date="2006-10" db="EMBL/GenBank/DDBJ databases">
        <authorList>
            <person name="Amadeo P."/>
            <person name="Zhao Q."/>
            <person name="Wortman J."/>
            <person name="Fraser-Liggett C."/>
            <person name="Carlton J."/>
        </authorList>
    </citation>
    <scope>NUCLEOTIDE SEQUENCE</scope>
    <source>
        <strain evidence="4">G3</strain>
    </source>
</reference>
<dbReference type="EMBL" id="DS113239">
    <property type="protein sequence ID" value="EAY16744.1"/>
    <property type="molecule type" value="Genomic_DNA"/>
</dbReference>
<dbReference type="OrthoDB" id="2143914at2759"/>
<reference evidence="4" key="2">
    <citation type="journal article" date="2007" name="Science">
        <title>Draft genome sequence of the sexually transmitted pathogen Trichomonas vaginalis.</title>
        <authorList>
            <person name="Carlton J.M."/>
            <person name="Hirt R.P."/>
            <person name="Silva J.C."/>
            <person name="Delcher A.L."/>
            <person name="Schatz M."/>
            <person name="Zhao Q."/>
            <person name="Wortman J.R."/>
            <person name="Bidwell S.L."/>
            <person name="Alsmark U.C.M."/>
            <person name="Besteiro S."/>
            <person name="Sicheritz-Ponten T."/>
            <person name="Noel C.J."/>
            <person name="Dacks J.B."/>
            <person name="Foster P.G."/>
            <person name="Simillion C."/>
            <person name="Van de Peer Y."/>
            <person name="Miranda-Saavedra D."/>
            <person name="Barton G.J."/>
            <person name="Westrop G.D."/>
            <person name="Mueller S."/>
            <person name="Dessi D."/>
            <person name="Fiori P.L."/>
            <person name="Ren Q."/>
            <person name="Paulsen I."/>
            <person name="Zhang H."/>
            <person name="Bastida-Corcuera F.D."/>
            <person name="Simoes-Barbosa A."/>
            <person name="Brown M.T."/>
            <person name="Hayes R.D."/>
            <person name="Mukherjee M."/>
            <person name="Okumura C.Y."/>
            <person name="Schneider R."/>
            <person name="Smith A.J."/>
            <person name="Vanacova S."/>
            <person name="Villalvazo M."/>
            <person name="Haas B.J."/>
            <person name="Pertea M."/>
            <person name="Feldblyum T.V."/>
            <person name="Utterback T.R."/>
            <person name="Shu C.L."/>
            <person name="Osoegawa K."/>
            <person name="de Jong P.J."/>
            <person name="Hrdy I."/>
            <person name="Horvathova L."/>
            <person name="Zubacova Z."/>
            <person name="Dolezal P."/>
            <person name="Malik S.B."/>
            <person name="Logsdon J.M. Jr."/>
            <person name="Henze K."/>
            <person name="Gupta A."/>
            <person name="Wang C.C."/>
            <person name="Dunne R.L."/>
            <person name="Upcroft J.A."/>
            <person name="Upcroft P."/>
            <person name="White O."/>
            <person name="Salzberg S.L."/>
            <person name="Tang P."/>
            <person name="Chiu C.-H."/>
            <person name="Lee Y.-S."/>
            <person name="Embley T.M."/>
            <person name="Coombs G.H."/>
            <person name="Mottram J.C."/>
            <person name="Tachezy J."/>
            <person name="Fraser-Liggett C.M."/>
            <person name="Johnson P.J."/>
        </authorList>
    </citation>
    <scope>NUCLEOTIDE SEQUENCE [LARGE SCALE GENOMIC DNA]</scope>
    <source>
        <strain evidence="4">G3</strain>
    </source>
</reference>
<evidence type="ECO:0000313" key="4">
    <source>
        <dbReference type="EMBL" id="EAY16744.1"/>
    </source>
</evidence>
<dbReference type="VEuPathDB" id="TrichDB:TVAGG3_0080080"/>
<dbReference type="SMART" id="SM00717">
    <property type="entry name" value="SANT"/>
    <property type="match status" value="2"/>
</dbReference>
<dbReference type="GO" id="GO:0000978">
    <property type="term" value="F:RNA polymerase II cis-regulatory region sequence-specific DNA binding"/>
    <property type="evidence" value="ECO:0000318"/>
    <property type="project" value="GO_Central"/>
</dbReference>
<dbReference type="InterPro" id="IPR050560">
    <property type="entry name" value="MYB_TF"/>
</dbReference>
<dbReference type="Gene3D" id="1.10.10.60">
    <property type="entry name" value="Homeodomain-like"/>
    <property type="match status" value="2"/>
</dbReference>
<feature type="domain" description="HTH myb-type" evidence="2">
    <location>
        <begin position="110"/>
        <end position="160"/>
    </location>
</feature>
<dbReference type="InterPro" id="IPR017930">
    <property type="entry name" value="Myb_dom"/>
</dbReference>
<dbReference type="InterPro" id="IPR001005">
    <property type="entry name" value="SANT/Myb"/>
</dbReference>
<evidence type="ECO:0000259" key="1">
    <source>
        <dbReference type="PROSITE" id="PS50090"/>
    </source>
</evidence>
<sequence length="162" mass="18792">MMLETPSQMKSFFHLPSILDLPLPAPETQFLQGAKKFLEESLTENQSPQSRTEETKVVKGLWSAEEDKLLVAAVNECHPIVWDVVAEKVPGRNAIQCRERWRYRLAPDLKKSKFETWEDQLILSEQRRIGNKWTLIANKLPGRTACAVKNRWYSVLRNLNPF</sequence>
<dbReference type="PROSITE" id="PS50090">
    <property type="entry name" value="MYB_LIKE"/>
    <property type="match status" value="2"/>
</dbReference>
<dbReference type="STRING" id="5722.A2DSG5"/>
<dbReference type="CDD" id="cd00167">
    <property type="entry name" value="SANT"/>
    <property type="match status" value="2"/>
</dbReference>
<dbReference type="RefSeq" id="XP_001328967.1">
    <property type="nucleotide sequence ID" value="XM_001328932.1"/>
</dbReference>
<dbReference type="SUPFAM" id="SSF46689">
    <property type="entry name" value="Homeodomain-like"/>
    <property type="match status" value="1"/>
</dbReference>
<keyword evidence="4" id="KW-0238">DNA-binding</keyword>
<dbReference type="RefSeq" id="XP_001285208.1">
    <property type="nucleotide sequence ID" value="XM_001285207.1"/>
</dbReference>
<dbReference type="AlphaFoldDB" id="A2DSG5"/>
<dbReference type="KEGG" id="tva:4774755"/>
<dbReference type="SMR" id="A2DSG5"/>
<dbReference type="VEuPathDB" id="TrichDB:TVAG_067490"/>
<dbReference type="KEGG" id="tva:4729666"/>
<evidence type="ECO:0000313" key="5">
    <source>
        <dbReference type="Proteomes" id="UP000001542"/>
    </source>
</evidence>
<dbReference type="PROSITE" id="PS51294">
    <property type="entry name" value="HTH_MYB"/>
    <property type="match status" value="2"/>
</dbReference>
<evidence type="ECO:0000259" key="2">
    <source>
        <dbReference type="PROSITE" id="PS51294"/>
    </source>
</evidence>
<keyword evidence="5" id="KW-1185">Reference proteome</keyword>
<name>A2DSG5_TRIV3</name>
<dbReference type="EMBL" id="DS132416">
    <property type="protein sequence ID" value="EAX72278.1"/>
    <property type="molecule type" value="Genomic_DNA"/>
</dbReference>
<accession>A2DSG5</accession>
<dbReference type="Pfam" id="PF00249">
    <property type="entry name" value="Myb_DNA-binding"/>
    <property type="match status" value="2"/>
</dbReference>
<protein>
    <submittedName>
        <fullName evidence="4">Myb-like DNA-binding domain containing protein</fullName>
    </submittedName>
</protein>
<organism evidence="4 5">
    <name type="scientific">Trichomonas vaginalis (strain ATCC PRA-98 / G3)</name>
    <dbReference type="NCBI Taxonomy" id="412133"/>
    <lineage>
        <taxon>Eukaryota</taxon>
        <taxon>Metamonada</taxon>
        <taxon>Parabasalia</taxon>
        <taxon>Trichomonadida</taxon>
        <taxon>Trichomonadidae</taxon>
        <taxon>Trichomonas</taxon>
    </lineage>
</organism>
<dbReference type="VEuPathDB" id="TrichDB:TVAGG3_0081900"/>
<dbReference type="PANTHER" id="PTHR45614:SF241">
    <property type="entry name" value="MYB-LIKE DNA-BINDING PROTEIN"/>
    <property type="match status" value="1"/>
</dbReference>
<gene>
    <name evidence="4" type="ORF">TVAG_067490</name>
    <name evidence="3" type="ORF">TVAG_522940</name>
</gene>
<evidence type="ECO:0000313" key="3">
    <source>
        <dbReference type="EMBL" id="EAX72278.1"/>
    </source>
</evidence>
<dbReference type="GO" id="GO:0005634">
    <property type="term" value="C:nucleus"/>
    <property type="evidence" value="ECO:0000318"/>
    <property type="project" value="GO_Central"/>
</dbReference>
<dbReference type="PANTHER" id="PTHR45614">
    <property type="entry name" value="MYB PROTEIN-RELATED"/>
    <property type="match status" value="1"/>
</dbReference>